<protein>
    <recommendedName>
        <fullName evidence="3">Divergent polysaccharide deacetylase family protein</fullName>
    </recommendedName>
</protein>
<dbReference type="Gene3D" id="3.20.20.370">
    <property type="entry name" value="Glycoside hydrolase/deacetylase"/>
    <property type="match status" value="1"/>
</dbReference>
<evidence type="ECO:0000313" key="1">
    <source>
        <dbReference type="EMBL" id="AWM76423.1"/>
    </source>
</evidence>
<dbReference type="InterPro" id="IPR006837">
    <property type="entry name" value="Divergent_DAC"/>
</dbReference>
<dbReference type="PANTHER" id="PTHR30105:SF2">
    <property type="entry name" value="DIVERGENT POLYSACCHARIDE DEACETYLASE SUPERFAMILY"/>
    <property type="match status" value="1"/>
</dbReference>
<dbReference type="Proteomes" id="UP000247763">
    <property type="component" value="Chromosome"/>
</dbReference>
<gene>
    <name evidence="1" type="ORF">HYN04_00795</name>
</gene>
<dbReference type="EMBL" id="CP029479">
    <property type="protein sequence ID" value="AWM76423.1"/>
    <property type="molecule type" value="Genomic_DNA"/>
</dbReference>
<evidence type="ECO:0000313" key="2">
    <source>
        <dbReference type="Proteomes" id="UP000247763"/>
    </source>
</evidence>
<dbReference type="KEGG" id="phb:HYN04_00795"/>
<dbReference type="RefSeq" id="WP_110448992.1">
    <property type="nucleotide sequence ID" value="NZ_CP029479.1"/>
</dbReference>
<accession>A0A2Z3HIU7</accession>
<dbReference type="InterPro" id="IPR011330">
    <property type="entry name" value="Glyco_hydro/deAcase_b/a-brl"/>
</dbReference>
<dbReference type="SUPFAM" id="SSF88713">
    <property type="entry name" value="Glycoside hydrolase/deacetylase"/>
    <property type="match status" value="1"/>
</dbReference>
<dbReference type="CDD" id="cd10936">
    <property type="entry name" value="CE4_DAC2"/>
    <property type="match status" value="1"/>
</dbReference>
<keyword evidence="2" id="KW-1185">Reference proteome</keyword>
<name>A0A2Z3HIU7_9CAUL</name>
<sequence>MKRPSFRRSAPAASRIRPDAGGLRAILAQPLVGAGAALVLFLASAAVLVSVLGDPAAGYPQVRAAVTGPAPQGWRAAVNAGRAAGTELARPDYRLTRSAEPPPLSTATDALAAAGAFAGGPLPPAPIAGVSRRTADGILPVIGPGGLSPARAYMRPFKASGRSRVSIIIGGLGLDPDLTRQALETLPPQVTLAFSPYAPNLQDWINKARERGHEVLLEVPMEPEDYPDNDPGPYTLRARAQPAETVKRLEWILGRASGYFGVTNRMGERFVRSPEGMGAVMGALRNRGVVFIDSGIASGSGGAELRASADHRLDPVLSPAAIDEALLRVEASALQKGQGLGIAQAYPLSLRQVASWAAQVEGRGYQLAPASALSRIR</sequence>
<dbReference type="AlphaFoldDB" id="A0A2Z3HIU7"/>
<evidence type="ECO:0008006" key="3">
    <source>
        <dbReference type="Google" id="ProtNLM"/>
    </source>
</evidence>
<reference evidence="2" key="1">
    <citation type="submission" date="2018-05" db="EMBL/GenBank/DDBJ databases">
        <title>Genome sequencing of Phenylobacterium sp. HYN0004.</title>
        <authorList>
            <person name="Yi H."/>
            <person name="Baek C."/>
        </authorList>
    </citation>
    <scope>NUCLEOTIDE SEQUENCE [LARGE SCALE GENOMIC DNA]</scope>
    <source>
        <strain evidence="2">HYN0004</strain>
    </source>
</reference>
<dbReference type="GO" id="GO:0005975">
    <property type="term" value="P:carbohydrate metabolic process"/>
    <property type="evidence" value="ECO:0007669"/>
    <property type="project" value="InterPro"/>
</dbReference>
<dbReference type="Pfam" id="PF04748">
    <property type="entry name" value="Polysacc_deac_2"/>
    <property type="match status" value="1"/>
</dbReference>
<proteinExistence type="predicted"/>
<dbReference type="OrthoDB" id="9784811at2"/>
<dbReference type="PANTHER" id="PTHR30105">
    <property type="entry name" value="UNCHARACTERIZED YIBQ-RELATED"/>
    <property type="match status" value="1"/>
</dbReference>
<organism evidence="1 2">
    <name type="scientific">Phenylobacterium parvum</name>
    <dbReference type="NCBI Taxonomy" id="2201350"/>
    <lineage>
        <taxon>Bacteria</taxon>
        <taxon>Pseudomonadati</taxon>
        <taxon>Pseudomonadota</taxon>
        <taxon>Alphaproteobacteria</taxon>
        <taxon>Caulobacterales</taxon>
        <taxon>Caulobacteraceae</taxon>
        <taxon>Phenylobacterium</taxon>
    </lineage>
</organism>